<accession>A0A8B6FXK7</accession>
<evidence type="ECO:0000313" key="2">
    <source>
        <dbReference type="Proteomes" id="UP000596742"/>
    </source>
</evidence>
<evidence type="ECO:0000313" key="1">
    <source>
        <dbReference type="EMBL" id="VDI54543.1"/>
    </source>
</evidence>
<name>A0A8B6FXK7_MYTGA</name>
<organism evidence="1 2">
    <name type="scientific">Mytilus galloprovincialis</name>
    <name type="common">Mediterranean mussel</name>
    <dbReference type="NCBI Taxonomy" id="29158"/>
    <lineage>
        <taxon>Eukaryota</taxon>
        <taxon>Metazoa</taxon>
        <taxon>Spiralia</taxon>
        <taxon>Lophotrochozoa</taxon>
        <taxon>Mollusca</taxon>
        <taxon>Bivalvia</taxon>
        <taxon>Autobranchia</taxon>
        <taxon>Pteriomorphia</taxon>
        <taxon>Mytilida</taxon>
        <taxon>Mytiloidea</taxon>
        <taxon>Mytilidae</taxon>
        <taxon>Mytilinae</taxon>
        <taxon>Mytilus</taxon>
    </lineage>
</organism>
<sequence length="109" mass="12680">MVSIGTSHVPLQSNDRIGFTMNFELKDMDTHVSEKWTVLVDYKLINLTERHITTGSEAVTYKRRDIQEIRIVCDLLQDLRTVGPGRTILPTSRNTSCDEWEDWQAEKWV</sequence>
<keyword evidence="2" id="KW-1185">Reference proteome</keyword>
<dbReference type="EMBL" id="UYJE01007418">
    <property type="protein sequence ID" value="VDI54543.1"/>
    <property type="molecule type" value="Genomic_DNA"/>
</dbReference>
<dbReference type="AlphaFoldDB" id="A0A8B6FXK7"/>
<comment type="caution">
    <text evidence="1">The sequence shown here is derived from an EMBL/GenBank/DDBJ whole genome shotgun (WGS) entry which is preliminary data.</text>
</comment>
<proteinExistence type="predicted"/>
<dbReference type="Proteomes" id="UP000596742">
    <property type="component" value="Unassembled WGS sequence"/>
</dbReference>
<protein>
    <submittedName>
        <fullName evidence="1">Uncharacterized protein</fullName>
    </submittedName>
</protein>
<gene>
    <name evidence="1" type="ORF">MGAL_10B073731</name>
</gene>
<reference evidence="1" key="1">
    <citation type="submission" date="2018-11" db="EMBL/GenBank/DDBJ databases">
        <authorList>
            <person name="Alioto T."/>
            <person name="Alioto T."/>
        </authorList>
    </citation>
    <scope>NUCLEOTIDE SEQUENCE</scope>
</reference>